<dbReference type="Pfam" id="PF00743">
    <property type="entry name" value="FMO-like"/>
    <property type="match status" value="1"/>
</dbReference>
<dbReference type="GO" id="GO:0050661">
    <property type="term" value="F:NADP binding"/>
    <property type="evidence" value="ECO:0007669"/>
    <property type="project" value="InterPro"/>
</dbReference>
<evidence type="ECO:0000313" key="6">
    <source>
        <dbReference type="EMBL" id="KAK8762531.1"/>
    </source>
</evidence>
<keyword evidence="5" id="KW-0812">Transmembrane</keyword>
<evidence type="ECO:0000256" key="3">
    <source>
        <dbReference type="ARBA" id="ARBA00023002"/>
    </source>
</evidence>
<dbReference type="EC" id="1.-.-.-" evidence="4"/>
<keyword evidence="5" id="KW-0472">Membrane</keyword>
<keyword evidence="2 4" id="KW-0274">FAD</keyword>
<keyword evidence="5" id="KW-1133">Transmembrane helix</keyword>
<evidence type="ECO:0000313" key="7">
    <source>
        <dbReference type="Proteomes" id="UP001321473"/>
    </source>
</evidence>
<dbReference type="GO" id="GO:0004499">
    <property type="term" value="F:N,N-dimethylaniline monooxygenase activity"/>
    <property type="evidence" value="ECO:0007669"/>
    <property type="project" value="InterPro"/>
</dbReference>
<accession>A0AAQ4DJ91</accession>
<keyword evidence="4" id="KW-0503">Monooxygenase</keyword>
<dbReference type="EMBL" id="JARKHS020030000">
    <property type="protein sequence ID" value="KAK8762531.1"/>
    <property type="molecule type" value="Genomic_DNA"/>
</dbReference>
<dbReference type="Proteomes" id="UP001321473">
    <property type="component" value="Unassembled WGS sequence"/>
</dbReference>
<organism evidence="6 7">
    <name type="scientific">Amblyomma americanum</name>
    <name type="common">Lone star tick</name>
    <dbReference type="NCBI Taxonomy" id="6943"/>
    <lineage>
        <taxon>Eukaryota</taxon>
        <taxon>Metazoa</taxon>
        <taxon>Ecdysozoa</taxon>
        <taxon>Arthropoda</taxon>
        <taxon>Chelicerata</taxon>
        <taxon>Arachnida</taxon>
        <taxon>Acari</taxon>
        <taxon>Parasitiformes</taxon>
        <taxon>Ixodida</taxon>
        <taxon>Ixodoidea</taxon>
        <taxon>Ixodidae</taxon>
        <taxon>Amblyomminae</taxon>
        <taxon>Amblyomma</taxon>
    </lineage>
</organism>
<dbReference type="AlphaFoldDB" id="A0AAQ4DJ91"/>
<gene>
    <name evidence="6" type="ORF">V5799_026197</name>
</gene>
<dbReference type="InterPro" id="IPR020946">
    <property type="entry name" value="Flavin_mOase-like"/>
</dbReference>
<comment type="similarity">
    <text evidence="4">Belongs to the FMO family.</text>
</comment>
<dbReference type="InterPro" id="IPR050346">
    <property type="entry name" value="FMO-like"/>
</dbReference>
<proteinExistence type="inferred from homology"/>
<evidence type="ECO:0000256" key="1">
    <source>
        <dbReference type="ARBA" id="ARBA00022630"/>
    </source>
</evidence>
<comment type="cofactor">
    <cofactor evidence="4">
        <name>FAD</name>
        <dbReference type="ChEBI" id="CHEBI:57692"/>
    </cofactor>
</comment>
<reference evidence="6 7" key="1">
    <citation type="journal article" date="2023" name="Arcadia Sci">
        <title>De novo assembly of a long-read Amblyomma americanum tick genome.</title>
        <authorList>
            <person name="Chou S."/>
            <person name="Poskanzer K.E."/>
            <person name="Rollins M."/>
            <person name="Thuy-Boun P.S."/>
        </authorList>
    </citation>
    <scope>NUCLEOTIDE SEQUENCE [LARGE SCALE GENOMIC DNA]</scope>
    <source>
        <strain evidence="6">F_SG_1</strain>
        <tissue evidence="6">Salivary glands</tissue>
    </source>
</reference>
<keyword evidence="3 4" id="KW-0560">Oxidoreductase</keyword>
<feature type="transmembrane region" description="Helical" evidence="5">
    <location>
        <begin position="114"/>
        <end position="138"/>
    </location>
</feature>
<keyword evidence="1 4" id="KW-0285">Flavoprotein</keyword>
<name>A0AAQ4DJ91_AMBAM</name>
<sequence length="143" mass="15981">MVADIERTESAQRTRYVSSPRHTIQVDYMPYTRDLARRIGADPSLTRALLQRRPLLFWALLSGPQVPYMFRLQGPHSWHGAEQAVLGTRRRIVTPLRTRHEVGDAPSALAADKLLLAPALELAVVVATVCVLLVPLLADYLFA</sequence>
<comment type="caution">
    <text evidence="6">The sequence shown here is derived from an EMBL/GenBank/DDBJ whole genome shotgun (WGS) entry which is preliminary data.</text>
</comment>
<dbReference type="PANTHER" id="PTHR23023">
    <property type="entry name" value="DIMETHYLANILINE MONOOXYGENASE"/>
    <property type="match status" value="1"/>
</dbReference>
<evidence type="ECO:0000256" key="5">
    <source>
        <dbReference type="SAM" id="Phobius"/>
    </source>
</evidence>
<evidence type="ECO:0000256" key="4">
    <source>
        <dbReference type="RuleBase" id="RU361177"/>
    </source>
</evidence>
<dbReference type="GO" id="GO:0050660">
    <property type="term" value="F:flavin adenine dinucleotide binding"/>
    <property type="evidence" value="ECO:0007669"/>
    <property type="project" value="InterPro"/>
</dbReference>
<protein>
    <recommendedName>
        <fullName evidence="4">Flavin-containing monooxygenase</fullName>
        <ecNumber evidence="4">1.-.-.-</ecNumber>
    </recommendedName>
</protein>
<keyword evidence="7" id="KW-1185">Reference proteome</keyword>
<evidence type="ECO:0000256" key="2">
    <source>
        <dbReference type="ARBA" id="ARBA00022827"/>
    </source>
</evidence>